<dbReference type="InterPro" id="IPR002347">
    <property type="entry name" value="SDR_fam"/>
</dbReference>
<dbReference type="EMBL" id="LRFG02000001">
    <property type="protein sequence ID" value="PCO06686.1"/>
    <property type="molecule type" value="Genomic_DNA"/>
</dbReference>
<organism evidence="3 4">
    <name type="scientific">Microbulbifer flavimaris</name>
    <dbReference type="NCBI Taxonomy" id="1781068"/>
    <lineage>
        <taxon>Bacteria</taxon>
        <taxon>Pseudomonadati</taxon>
        <taxon>Pseudomonadota</taxon>
        <taxon>Gammaproteobacteria</taxon>
        <taxon>Cellvibrionales</taxon>
        <taxon>Microbulbiferaceae</taxon>
        <taxon>Microbulbifer</taxon>
    </lineage>
</organism>
<dbReference type="Gene3D" id="3.40.50.720">
    <property type="entry name" value="NAD(P)-binding Rossmann-like Domain"/>
    <property type="match status" value="1"/>
</dbReference>
<evidence type="ECO:0000313" key="3">
    <source>
        <dbReference type="EMBL" id="PCO06686.1"/>
    </source>
</evidence>
<accession>A0ABX4I2V1</accession>
<evidence type="ECO:0000256" key="1">
    <source>
        <dbReference type="ARBA" id="ARBA00006484"/>
    </source>
</evidence>
<dbReference type="PROSITE" id="PS00061">
    <property type="entry name" value="ADH_SHORT"/>
    <property type="match status" value="1"/>
</dbReference>
<proteinExistence type="inferred from homology"/>
<feature type="domain" description="Ketoreductase" evidence="2">
    <location>
        <begin position="5"/>
        <end position="187"/>
    </location>
</feature>
<comment type="similarity">
    <text evidence="1">Belongs to the short-chain dehydrogenases/reductases (SDR) family.</text>
</comment>
<evidence type="ECO:0000313" key="4">
    <source>
        <dbReference type="Proteomes" id="UP000218427"/>
    </source>
</evidence>
<dbReference type="Pfam" id="PF00106">
    <property type="entry name" value="adh_short"/>
    <property type="match status" value="1"/>
</dbReference>
<dbReference type="SMART" id="SM00822">
    <property type="entry name" value="PKS_KR"/>
    <property type="match status" value="1"/>
</dbReference>
<dbReference type="InterPro" id="IPR020904">
    <property type="entry name" value="Sc_DH/Rdtase_CS"/>
</dbReference>
<dbReference type="InterPro" id="IPR057326">
    <property type="entry name" value="KR_dom"/>
</dbReference>
<dbReference type="RefSeq" id="WP_067080546.1">
    <property type="nucleotide sequence ID" value="NZ_LRFG02000001.1"/>
</dbReference>
<gene>
    <name evidence="3" type="ORF">AWR36_002760</name>
</gene>
<reference evidence="3" key="1">
    <citation type="submission" date="2017-08" db="EMBL/GenBank/DDBJ databases">
        <title>Microbulbifer marisrubri sp. nov., a halophilic alphaproteobacterium isolated from marine sediment of the Yellow Sea, China.</title>
        <authorList>
            <person name="Zhang G."/>
            <person name="Xiong Q."/>
        </authorList>
    </citation>
    <scope>NUCLEOTIDE SEQUENCE [LARGE SCALE GENOMIC DNA]</scope>
    <source>
        <strain evidence="3">WRN-8</strain>
    </source>
</reference>
<dbReference type="InterPro" id="IPR036291">
    <property type="entry name" value="NAD(P)-bd_dom_sf"/>
</dbReference>
<sequence length="286" mass="30888">MKNWKHALISGAGSGLGFGIALRLLRRGSRVSILDLELDPDRLEQLDNAVRGGSGKWEFFPVDITRLERVQQAISAAVDTFGAPDLAINCAGILVNRAFTDLEPEDFHRVVEVNLNGSFHFAHAVVPFLQPGTRLALIASLAGLTSNYGYAAYGASKFGVVGLATTLRFELLPLGIHVSCICPAEVRTPMVARERQDAHPLSLELRKVAGSLDVDTACDQILAGLDAGKWMIIPGKRAKLVAYFSRALPGTFFCTCSILLRRALTRAGHIQSTETKTPAGSGREYS</sequence>
<comment type="caution">
    <text evidence="3">The sequence shown here is derived from an EMBL/GenBank/DDBJ whole genome shotgun (WGS) entry which is preliminary data.</text>
</comment>
<dbReference type="Proteomes" id="UP000218427">
    <property type="component" value="Unassembled WGS sequence"/>
</dbReference>
<dbReference type="PANTHER" id="PTHR43550">
    <property type="entry name" value="3-KETODIHYDROSPHINGOSINE REDUCTASE"/>
    <property type="match status" value="1"/>
</dbReference>
<name>A0ABX4I2V1_9GAMM</name>
<dbReference type="SUPFAM" id="SSF51735">
    <property type="entry name" value="NAD(P)-binding Rossmann-fold domains"/>
    <property type="match status" value="1"/>
</dbReference>
<dbReference type="PANTHER" id="PTHR43550:SF3">
    <property type="entry name" value="3-KETODIHYDROSPHINGOSINE REDUCTASE"/>
    <property type="match status" value="1"/>
</dbReference>
<dbReference type="PRINTS" id="PR00081">
    <property type="entry name" value="GDHRDH"/>
</dbReference>
<evidence type="ECO:0000259" key="2">
    <source>
        <dbReference type="SMART" id="SM00822"/>
    </source>
</evidence>
<protein>
    <submittedName>
        <fullName evidence="3">Short-chain dehydrogenase</fullName>
    </submittedName>
</protein>
<keyword evidence="4" id="KW-1185">Reference proteome</keyword>